<keyword evidence="4" id="KW-0418">Kinase</keyword>
<dbReference type="Pfam" id="PF07005">
    <property type="entry name" value="SBD_N"/>
    <property type="match status" value="1"/>
</dbReference>
<evidence type="ECO:0000256" key="2">
    <source>
        <dbReference type="ARBA" id="ARBA00022679"/>
    </source>
</evidence>
<dbReference type="InterPro" id="IPR010737">
    <property type="entry name" value="4-carb_acid_sugar_kinase_N"/>
</dbReference>
<comment type="caution">
    <text evidence="9">The sequence shown here is derived from an EMBL/GenBank/DDBJ whole genome shotgun (WGS) entry which is preliminary data.</text>
</comment>
<name>A0A840Y658_9PROT</name>
<keyword evidence="5" id="KW-0067">ATP-binding</keyword>
<evidence type="ECO:0000259" key="7">
    <source>
        <dbReference type="Pfam" id="PF07005"/>
    </source>
</evidence>
<evidence type="ECO:0000259" key="8">
    <source>
        <dbReference type="Pfam" id="PF17042"/>
    </source>
</evidence>
<dbReference type="InterPro" id="IPR042213">
    <property type="entry name" value="NBD_C_sf"/>
</dbReference>
<keyword evidence="6" id="KW-0119">Carbohydrate metabolism</keyword>
<evidence type="ECO:0000256" key="5">
    <source>
        <dbReference type="ARBA" id="ARBA00022840"/>
    </source>
</evidence>
<evidence type="ECO:0000256" key="4">
    <source>
        <dbReference type="ARBA" id="ARBA00022777"/>
    </source>
</evidence>
<feature type="domain" description="Four-carbon acid sugar kinase nucleotide binding" evidence="8">
    <location>
        <begin position="267"/>
        <end position="418"/>
    </location>
</feature>
<keyword evidence="3" id="KW-0547">Nucleotide-binding</keyword>
<sequence>MSAPLYGWYGDDFTGATDTLAELARRGMRAMLFLSVPDAARLERAGPLDAVGIAGASRSMPPGRMEAELEPVGRFFAGLGVRVMHYKCCSTFDSAPEVGSIGAAVRALRPFFPNPFRPVVGGQPNIGRYLLFANLFAAAGTGGQVHRIDRHPTMRAHPVTPMGEADLRVHLAAQGLRAASLPYPALDLGEEVRGRLLDELLLDEPDAVLLDVARPTDLSAIGRVMRLRAEGGAMLAIGPSGVAQAWCAERPETASGSPLRPERGPVLVMAGSLSPITRRQIDEAGEYQQVIADPARLAGERGFAEAVAAETAALLSQGRDVLLATSPPDGAPPRPEAAAEAMALLLRRVLRECPVRRLGVAGGDTSSLAARALGFWGLSCAGILSPGVALCRGHSDDPRLDGMDVMLKGGQMGPPDLLARFRTEARMRAPATTAPV</sequence>
<dbReference type="RefSeq" id="WP_184520521.1">
    <property type="nucleotide sequence ID" value="NZ_JACIJD010000016.1"/>
</dbReference>
<dbReference type="SUPFAM" id="SSF142764">
    <property type="entry name" value="YgbK-like"/>
    <property type="match status" value="1"/>
</dbReference>
<evidence type="ECO:0000256" key="1">
    <source>
        <dbReference type="ARBA" id="ARBA00005715"/>
    </source>
</evidence>
<protein>
    <submittedName>
        <fullName evidence="9">Uncharacterized protein YgbK (DUF1537 family)</fullName>
    </submittedName>
</protein>
<dbReference type="Gene3D" id="3.40.50.10840">
    <property type="entry name" value="Putative sugar-binding, N-terminal domain"/>
    <property type="match status" value="1"/>
</dbReference>
<evidence type="ECO:0000313" key="9">
    <source>
        <dbReference type="EMBL" id="MBB5695320.1"/>
    </source>
</evidence>
<dbReference type="GO" id="GO:0005524">
    <property type="term" value="F:ATP binding"/>
    <property type="evidence" value="ECO:0007669"/>
    <property type="project" value="UniProtKB-KW"/>
</dbReference>
<dbReference type="Pfam" id="PF17042">
    <property type="entry name" value="NBD_C"/>
    <property type="match status" value="1"/>
</dbReference>
<feature type="domain" description="Four-carbon acid sugar kinase N-terminal" evidence="7">
    <location>
        <begin position="7"/>
        <end position="245"/>
    </location>
</feature>
<evidence type="ECO:0000256" key="6">
    <source>
        <dbReference type="ARBA" id="ARBA00023277"/>
    </source>
</evidence>
<gene>
    <name evidence="9" type="ORF">FHS87_003375</name>
</gene>
<dbReference type="Gene3D" id="3.40.980.20">
    <property type="entry name" value="Four-carbon acid sugar kinase, nucleotide binding domain"/>
    <property type="match status" value="1"/>
</dbReference>
<evidence type="ECO:0000313" key="10">
    <source>
        <dbReference type="Proteomes" id="UP000580654"/>
    </source>
</evidence>
<dbReference type="InterPro" id="IPR037051">
    <property type="entry name" value="4-carb_acid_sugar_kinase_N_sf"/>
</dbReference>
<organism evidence="9 10">
    <name type="scientific">Muricoccus pecuniae</name>
    <dbReference type="NCBI Taxonomy" id="693023"/>
    <lineage>
        <taxon>Bacteria</taxon>
        <taxon>Pseudomonadati</taxon>
        <taxon>Pseudomonadota</taxon>
        <taxon>Alphaproteobacteria</taxon>
        <taxon>Acetobacterales</taxon>
        <taxon>Roseomonadaceae</taxon>
        <taxon>Muricoccus</taxon>
    </lineage>
</organism>
<keyword evidence="2" id="KW-0808">Transferase</keyword>
<dbReference type="GO" id="GO:0016301">
    <property type="term" value="F:kinase activity"/>
    <property type="evidence" value="ECO:0007669"/>
    <property type="project" value="UniProtKB-KW"/>
</dbReference>
<keyword evidence="10" id="KW-1185">Reference proteome</keyword>
<dbReference type="InterPro" id="IPR031475">
    <property type="entry name" value="NBD_C"/>
</dbReference>
<proteinExistence type="inferred from homology"/>
<dbReference type="AlphaFoldDB" id="A0A840Y658"/>
<comment type="similarity">
    <text evidence="1">Belongs to the four-carbon acid sugar kinase family.</text>
</comment>
<reference evidence="9 10" key="1">
    <citation type="submission" date="2020-08" db="EMBL/GenBank/DDBJ databases">
        <title>Genomic Encyclopedia of Type Strains, Phase IV (KMG-IV): sequencing the most valuable type-strain genomes for metagenomic binning, comparative biology and taxonomic classification.</title>
        <authorList>
            <person name="Goeker M."/>
        </authorList>
    </citation>
    <scope>NUCLEOTIDE SEQUENCE [LARGE SCALE GENOMIC DNA]</scope>
    <source>
        <strain evidence="9 10">DSM 25622</strain>
    </source>
</reference>
<dbReference type="Proteomes" id="UP000580654">
    <property type="component" value="Unassembled WGS sequence"/>
</dbReference>
<dbReference type="EMBL" id="JACIJD010000016">
    <property type="protein sequence ID" value="MBB5695320.1"/>
    <property type="molecule type" value="Genomic_DNA"/>
</dbReference>
<evidence type="ECO:0000256" key="3">
    <source>
        <dbReference type="ARBA" id="ARBA00022741"/>
    </source>
</evidence>
<accession>A0A840Y658</accession>